<name>A0AB39KSC0_9CAUL</name>
<organism evidence="1">
    <name type="scientific">Caulobacter sp. 73W</name>
    <dbReference type="NCBI Taxonomy" id="3161137"/>
    <lineage>
        <taxon>Bacteria</taxon>
        <taxon>Pseudomonadati</taxon>
        <taxon>Pseudomonadota</taxon>
        <taxon>Alphaproteobacteria</taxon>
        <taxon>Caulobacterales</taxon>
        <taxon>Caulobacteraceae</taxon>
        <taxon>Caulobacter</taxon>
    </lineage>
</organism>
<dbReference type="RefSeq" id="WP_369059561.1">
    <property type="nucleotide sequence ID" value="NZ_CP158375.1"/>
</dbReference>
<gene>
    <name evidence="1" type="ORF">ABOZ73_18450</name>
</gene>
<evidence type="ECO:0000313" key="1">
    <source>
        <dbReference type="EMBL" id="XDO96721.1"/>
    </source>
</evidence>
<protein>
    <submittedName>
        <fullName evidence="1">YkgJ family cysteine cluster protein</fullName>
    </submittedName>
</protein>
<dbReference type="InterPro" id="IPR005358">
    <property type="entry name" value="Puta_zinc/iron-chelating_dom"/>
</dbReference>
<dbReference type="EMBL" id="CP158375">
    <property type="protein sequence ID" value="XDO96721.1"/>
    <property type="molecule type" value="Genomic_DNA"/>
</dbReference>
<accession>A0AB39KSC0</accession>
<proteinExistence type="predicted"/>
<dbReference type="AlphaFoldDB" id="A0AB39KSC0"/>
<sequence length="236" mass="24960">MSTTPHQSGLTAASIVEVGALTRALAERYETIFQTFRTEAQAKADEAVDLAQAARAVSGLLETVSASYRAHFPNASAVDCAAGCAACCHLAVATPPGVAEMIGQHINATFSLEVRQALITRLQGAASAIAAAKDPERLRLRCPLLGADERCTIYSVRPISCRAFTSPSAALCHRFIFEAGDQTGVAQDPALYRFHRDATAALQRTARLRNLPAAQQMLAPALIKALGADTGDRLKA</sequence>
<dbReference type="Pfam" id="PF03692">
    <property type="entry name" value="CxxCxxCC"/>
    <property type="match status" value="1"/>
</dbReference>
<reference evidence="1" key="1">
    <citation type="submission" date="2024-06" db="EMBL/GenBank/DDBJ databases">
        <title>Caulobacter inopinatus, sp. nov.</title>
        <authorList>
            <person name="Donachie S.P."/>
        </authorList>
    </citation>
    <scope>NUCLEOTIDE SEQUENCE</scope>
    <source>
        <strain evidence="1">73W</strain>
    </source>
</reference>